<keyword evidence="2" id="KW-1185">Reference proteome</keyword>
<evidence type="ECO:0000313" key="2">
    <source>
        <dbReference type="Proteomes" id="UP001058236"/>
    </source>
</evidence>
<dbReference type="EMBL" id="CP101397">
    <property type="protein sequence ID" value="UTR83434.1"/>
    <property type="molecule type" value="Genomic_DNA"/>
</dbReference>
<protein>
    <submittedName>
        <fullName evidence="1">Tat pathway signal protein</fullName>
    </submittedName>
</protein>
<dbReference type="Proteomes" id="UP001058236">
    <property type="component" value="Chromosome"/>
</dbReference>
<proteinExistence type="predicted"/>
<name>A0ABY5FI80_9ACTN</name>
<organism evidence="1 2">
    <name type="scientific">Streptomyces cavourensis</name>
    <dbReference type="NCBI Taxonomy" id="67258"/>
    <lineage>
        <taxon>Bacteria</taxon>
        <taxon>Bacillati</taxon>
        <taxon>Actinomycetota</taxon>
        <taxon>Actinomycetes</taxon>
        <taxon>Kitasatosporales</taxon>
        <taxon>Streptomycetaceae</taxon>
        <taxon>Streptomyces</taxon>
    </lineage>
</organism>
<sequence>MARTRNIRLAALIREADWSQEQTAAQFVRVAAETGVPELLGTRRSHVSMWVLGTRPTGQAPAILCETLSRRLQRRITPAEAGLASAEDDPAAAPEWSTDNTLAVLTDLGRSDLDSDRRQLLSRTAYSVTGLGLPGRAWWDDAPAQSRERVSPTGRRVGATEVEAVREMTAFFSRRDQRWGGAGGRAPLVQYLCTDLATYLGGSFPDERVRRDLFAAAAELTYLCGWMSFDASHHGAAQKYYTLAVRLAAEADDAPLAGHILRAMAHQAVDLGHVKQAVDLAAASMERRRYALAGPREKALLSVVQARSLASAGRKKDALGALLRAEDDLASAGAGDEEPQRVWFFSEASLAHETACTLRDLGDLPASQREFRRSVRTREASTFSRTHSVTLGYLGAVQARQGQVEATCATWSRALDIMEGVNSGRARETVITMRRALSPFRNRDVGVIKELDSRARTRLGRVT</sequence>
<dbReference type="InterPro" id="IPR011990">
    <property type="entry name" value="TPR-like_helical_dom_sf"/>
</dbReference>
<gene>
    <name evidence="1" type="ORF">NLU04_28230</name>
</gene>
<dbReference type="Gene3D" id="1.25.40.10">
    <property type="entry name" value="Tetratricopeptide repeat domain"/>
    <property type="match status" value="1"/>
</dbReference>
<evidence type="ECO:0000313" key="1">
    <source>
        <dbReference type="EMBL" id="UTR83434.1"/>
    </source>
</evidence>
<accession>A0ABY5FI80</accession>
<reference evidence="1" key="1">
    <citation type="submission" date="2022-07" db="EMBL/GenBank/DDBJ databases">
        <title>Genomic of Streptomyces cavourensis F2.</title>
        <authorList>
            <person name="Hu S."/>
            <person name="Liang W."/>
        </authorList>
    </citation>
    <scope>NUCLEOTIDE SEQUENCE</scope>
    <source>
        <strain evidence="1">F2</strain>
    </source>
</reference>